<keyword evidence="1" id="KW-1133">Transmembrane helix</keyword>
<keyword evidence="1" id="KW-0472">Membrane</keyword>
<gene>
    <name evidence="3" type="ORF">Poly59_20730</name>
</gene>
<dbReference type="InterPro" id="IPR012495">
    <property type="entry name" value="TadE-like_dom"/>
</dbReference>
<proteinExistence type="predicted"/>
<organism evidence="3 4">
    <name type="scientific">Rubripirellula reticaptiva</name>
    <dbReference type="NCBI Taxonomy" id="2528013"/>
    <lineage>
        <taxon>Bacteria</taxon>
        <taxon>Pseudomonadati</taxon>
        <taxon>Planctomycetota</taxon>
        <taxon>Planctomycetia</taxon>
        <taxon>Pirellulales</taxon>
        <taxon>Pirellulaceae</taxon>
        <taxon>Rubripirellula</taxon>
    </lineage>
</organism>
<dbReference type="RefSeq" id="WP_146533907.1">
    <property type="nucleotide sequence ID" value="NZ_SJPX01000002.1"/>
</dbReference>
<comment type="caution">
    <text evidence="3">The sequence shown here is derived from an EMBL/GenBank/DDBJ whole genome shotgun (WGS) entry which is preliminary data.</text>
</comment>
<keyword evidence="4" id="KW-1185">Reference proteome</keyword>
<dbReference type="OrthoDB" id="284173at2"/>
<reference evidence="3 4" key="1">
    <citation type="submission" date="2019-02" db="EMBL/GenBank/DDBJ databases">
        <title>Deep-cultivation of Planctomycetes and their phenomic and genomic characterization uncovers novel biology.</title>
        <authorList>
            <person name="Wiegand S."/>
            <person name="Jogler M."/>
            <person name="Boedeker C."/>
            <person name="Pinto D."/>
            <person name="Vollmers J."/>
            <person name="Rivas-Marin E."/>
            <person name="Kohn T."/>
            <person name="Peeters S.H."/>
            <person name="Heuer A."/>
            <person name="Rast P."/>
            <person name="Oberbeckmann S."/>
            <person name="Bunk B."/>
            <person name="Jeske O."/>
            <person name="Meyerdierks A."/>
            <person name="Storesund J.E."/>
            <person name="Kallscheuer N."/>
            <person name="Luecker S."/>
            <person name="Lage O.M."/>
            <person name="Pohl T."/>
            <person name="Merkel B.J."/>
            <person name="Hornburger P."/>
            <person name="Mueller R.-W."/>
            <person name="Bruemmer F."/>
            <person name="Labrenz M."/>
            <person name="Spormann A.M."/>
            <person name="Op Den Camp H."/>
            <person name="Overmann J."/>
            <person name="Amann R."/>
            <person name="Jetten M.S.M."/>
            <person name="Mascher T."/>
            <person name="Medema M.H."/>
            <person name="Devos D.P."/>
            <person name="Kaster A.-K."/>
            <person name="Ovreas L."/>
            <person name="Rohde M."/>
            <person name="Galperin M.Y."/>
            <person name="Jogler C."/>
        </authorList>
    </citation>
    <scope>NUCLEOTIDE SEQUENCE [LARGE SCALE GENOMIC DNA]</scope>
    <source>
        <strain evidence="3 4">Poly59</strain>
    </source>
</reference>
<name>A0A5C6F3Q1_9BACT</name>
<protein>
    <submittedName>
        <fullName evidence="3">TadE-like protein</fullName>
    </submittedName>
</protein>
<dbReference type="Proteomes" id="UP000317977">
    <property type="component" value="Unassembled WGS sequence"/>
</dbReference>
<evidence type="ECO:0000313" key="3">
    <source>
        <dbReference type="EMBL" id="TWU55772.1"/>
    </source>
</evidence>
<evidence type="ECO:0000313" key="4">
    <source>
        <dbReference type="Proteomes" id="UP000317977"/>
    </source>
</evidence>
<sequence>MNRKKLFRRRRFHRKQISRMGASAVEFAMIAPLMLMFTFGLVEVGRLMLVKQTATHASREGARVAVRPASATDDVVERVYEELALLAIENAVVETIPASIEDAEPGTQVTVRVRVNAASVAWVGDFFNFSDLEIIAESSMRRESTD</sequence>
<dbReference type="EMBL" id="SJPX01000002">
    <property type="protein sequence ID" value="TWU55772.1"/>
    <property type="molecule type" value="Genomic_DNA"/>
</dbReference>
<dbReference type="AlphaFoldDB" id="A0A5C6F3Q1"/>
<dbReference type="Pfam" id="PF07811">
    <property type="entry name" value="TadE"/>
    <property type="match status" value="1"/>
</dbReference>
<accession>A0A5C6F3Q1</accession>
<evidence type="ECO:0000256" key="1">
    <source>
        <dbReference type="SAM" id="Phobius"/>
    </source>
</evidence>
<keyword evidence="1" id="KW-0812">Transmembrane</keyword>
<feature type="transmembrane region" description="Helical" evidence="1">
    <location>
        <begin position="21"/>
        <end position="42"/>
    </location>
</feature>
<feature type="domain" description="TadE-like" evidence="2">
    <location>
        <begin position="21"/>
        <end position="63"/>
    </location>
</feature>
<evidence type="ECO:0000259" key="2">
    <source>
        <dbReference type="Pfam" id="PF07811"/>
    </source>
</evidence>